<dbReference type="EMBL" id="KB097182">
    <property type="protein sequence ID" value="ESN98290.1"/>
    <property type="molecule type" value="Genomic_DNA"/>
</dbReference>
<name>T1FBB3_HELRO</name>
<dbReference type="EnsemblMetazoa" id="HelroT177172">
    <property type="protein sequence ID" value="HelroP177172"/>
    <property type="gene ID" value="HelroG177172"/>
</dbReference>
<accession>T1FBB3</accession>
<proteinExistence type="predicted"/>
<dbReference type="EMBL" id="AMQM01005957">
    <property type="status" value="NOT_ANNOTATED_CDS"/>
    <property type="molecule type" value="Genomic_DNA"/>
</dbReference>
<dbReference type="KEGG" id="hro:HELRODRAFT_177172"/>
<evidence type="ECO:0000313" key="2">
    <source>
        <dbReference type="EnsemblMetazoa" id="HelroP177172"/>
    </source>
</evidence>
<keyword evidence="3" id="KW-1185">Reference proteome</keyword>
<evidence type="ECO:0000313" key="1">
    <source>
        <dbReference type="EMBL" id="ESN98290.1"/>
    </source>
</evidence>
<sequence length="166" mass="19464">MRNGLRGEGSGERTANKWHQTNVDGRCLLDNPLNEQNASSTYITSDYDNHKYYVTKMIFLCNLHLVNECNNLCVQMLKASTDHTGSIMVTTKKRQDLRIQLQKRARRRAEKKVEYLEDDRNWKEHSIFTIPRLVQSKCNIFLISEKIILIQIVSPDRSLLKKNKRK</sequence>
<reference evidence="2" key="3">
    <citation type="submission" date="2015-06" db="UniProtKB">
        <authorList>
            <consortium name="EnsemblMetazoa"/>
        </authorList>
    </citation>
    <scope>IDENTIFICATION</scope>
</reference>
<protein>
    <submittedName>
        <fullName evidence="1 2">Uncharacterized protein</fullName>
    </submittedName>
</protein>
<organism evidence="2 3">
    <name type="scientific">Helobdella robusta</name>
    <name type="common">Californian leech</name>
    <dbReference type="NCBI Taxonomy" id="6412"/>
    <lineage>
        <taxon>Eukaryota</taxon>
        <taxon>Metazoa</taxon>
        <taxon>Spiralia</taxon>
        <taxon>Lophotrochozoa</taxon>
        <taxon>Annelida</taxon>
        <taxon>Clitellata</taxon>
        <taxon>Hirudinea</taxon>
        <taxon>Rhynchobdellida</taxon>
        <taxon>Glossiphoniidae</taxon>
        <taxon>Helobdella</taxon>
    </lineage>
</organism>
<reference evidence="1 3" key="2">
    <citation type="journal article" date="2013" name="Nature">
        <title>Insights into bilaterian evolution from three spiralian genomes.</title>
        <authorList>
            <person name="Simakov O."/>
            <person name="Marletaz F."/>
            <person name="Cho S.J."/>
            <person name="Edsinger-Gonzales E."/>
            <person name="Havlak P."/>
            <person name="Hellsten U."/>
            <person name="Kuo D.H."/>
            <person name="Larsson T."/>
            <person name="Lv J."/>
            <person name="Arendt D."/>
            <person name="Savage R."/>
            <person name="Osoegawa K."/>
            <person name="de Jong P."/>
            <person name="Grimwood J."/>
            <person name="Chapman J.A."/>
            <person name="Shapiro H."/>
            <person name="Aerts A."/>
            <person name="Otillar R.P."/>
            <person name="Terry A.Y."/>
            <person name="Boore J.L."/>
            <person name="Grigoriev I.V."/>
            <person name="Lindberg D.R."/>
            <person name="Seaver E.C."/>
            <person name="Weisblat D.A."/>
            <person name="Putnam N.H."/>
            <person name="Rokhsar D.S."/>
        </authorList>
    </citation>
    <scope>NUCLEOTIDE SEQUENCE</scope>
</reference>
<reference evidence="3" key="1">
    <citation type="submission" date="2012-12" db="EMBL/GenBank/DDBJ databases">
        <authorList>
            <person name="Hellsten U."/>
            <person name="Grimwood J."/>
            <person name="Chapman J.A."/>
            <person name="Shapiro H."/>
            <person name="Aerts A."/>
            <person name="Otillar R.P."/>
            <person name="Terry A.Y."/>
            <person name="Boore J.L."/>
            <person name="Simakov O."/>
            <person name="Marletaz F."/>
            <person name="Cho S.-J."/>
            <person name="Edsinger-Gonzales E."/>
            <person name="Havlak P."/>
            <person name="Kuo D.-H."/>
            <person name="Larsson T."/>
            <person name="Lv J."/>
            <person name="Arendt D."/>
            <person name="Savage R."/>
            <person name="Osoegawa K."/>
            <person name="de Jong P."/>
            <person name="Lindberg D.R."/>
            <person name="Seaver E.C."/>
            <person name="Weisblat D.A."/>
            <person name="Putnam N.H."/>
            <person name="Grigoriev I.V."/>
            <person name="Rokhsar D.S."/>
        </authorList>
    </citation>
    <scope>NUCLEOTIDE SEQUENCE</scope>
</reference>
<evidence type="ECO:0000313" key="3">
    <source>
        <dbReference type="Proteomes" id="UP000015101"/>
    </source>
</evidence>
<dbReference type="HOGENOM" id="CLU_1604516_0_0_1"/>
<dbReference type="RefSeq" id="XP_009023627.1">
    <property type="nucleotide sequence ID" value="XM_009025379.1"/>
</dbReference>
<gene>
    <name evidence="2" type="primary">20206112</name>
    <name evidence="1" type="ORF">HELRODRAFT_177172</name>
</gene>
<dbReference type="GeneID" id="20206112"/>
<dbReference type="Proteomes" id="UP000015101">
    <property type="component" value="Unassembled WGS sequence"/>
</dbReference>
<dbReference type="CTD" id="20206112"/>
<dbReference type="InParanoid" id="T1FBB3"/>
<dbReference type="AlphaFoldDB" id="T1FBB3"/>